<accession>A0A172XZ75</accession>
<evidence type="ECO:0000256" key="5">
    <source>
        <dbReference type="ARBA" id="ARBA00022729"/>
    </source>
</evidence>
<dbReference type="KEGG" id="chh:A0O34_17780"/>
<dbReference type="NCBIfam" id="TIGR04057">
    <property type="entry name" value="SusC_RagA_signa"/>
    <property type="match status" value="1"/>
</dbReference>
<comment type="subcellular location">
    <subcellularLocation>
        <location evidence="1 10">Cell outer membrane</location>
        <topology evidence="1 10">Multi-pass membrane protein</topology>
    </subcellularLocation>
</comment>
<evidence type="ECO:0000256" key="9">
    <source>
        <dbReference type="ARBA" id="ARBA00023237"/>
    </source>
</evidence>
<dbReference type="InterPro" id="IPR000531">
    <property type="entry name" value="Beta-barrel_TonB"/>
</dbReference>
<evidence type="ECO:0000256" key="4">
    <source>
        <dbReference type="ARBA" id="ARBA00022692"/>
    </source>
</evidence>
<dbReference type="InterPro" id="IPR039426">
    <property type="entry name" value="TonB-dep_rcpt-like"/>
</dbReference>
<evidence type="ECO:0000256" key="7">
    <source>
        <dbReference type="ARBA" id="ARBA00023136"/>
    </source>
</evidence>
<dbReference type="Pfam" id="PF07715">
    <property type="entry name" value="Plug"/>
    <property type="match status" value="1"/>
</dbReference>
<dbReference type="GO" id="GO:0009279">
    <property type="term" value="C:cell outer membrane"/>
    <property type="evidence" value="ECO:0007669"/>
    <property type="project" value="UniProtKB-SubCell"/>
</dbReference>
<protein>
    <submittedName>
        <fullName evidence="15">SusC/RagA family protein</fullName>
    </submittedName>
</protein>
<dbReference type="RefSeq" id="WP_082891199.1">
    <property type="nucleotide sequence ID" value="NZ_CP015199.1"/>
</dbReference>
<evidence type="ECO:0000256" key="10">
    <source>
        <dbReference type="PROSITE-ProRule" id="PRU01360"/>
    </source>
</evidence>
<dbReference type="InterPro" id="IPR037066">
    <property type="entry name" value="Plug_dom_sf"/>
</dbReference>
<proteinExistence type="inferred from homology"/>
<gene>
    <name evidence="15" type="ORF">A0O34_17780</name>
</gene>
<dbReference type="SUPFAM" id="SSF56935">
    <property type="entry name" value="Porins"/>
    <property type="match status" value="1"/>
</dbReference>
<feature type="domain" description="TonB-dependent receptor plug" evidence="14">
    <location>
        <begin position="144"/>
        <end position="248"/>
    </location>
</feature>
<keyword evidence="8" id="KW-0675">Receptor</keyword>
<dbReference type="PANTHER" id="PTHR30069:SF29">
    <property type="entry name" value="HEMOGLOBIN AND HEMOGLOBIN-HAPTOGLOBIN-BINDING PROTEIN 1-RELATED"/>
    <property type="match status" value="1"/>
</dbReference>
<keyword evidence="3 10" id="KW-1134">Transmembrane beta strand</keyword>
<evidence type="ECO:0000256" key="3">
    <source>
        <dbReference type="ARBA" id="ARBA00022452"/>
    </source>
</evidence>
<keyword evidence="9 10" id="KW-0998">Cell outer membrane</keyword>
<evidence type="ECO:0000313" key="15">
    <source>
        <dbReference type="EMBL" id="ANF52254.1"/>
    </source>
</evidence>
<dbReference type="InterPro" id="IPR036942">
    <property type="entry name" value="Beta-barrel_TonB_sf"/>
</dbReference>
<evidence type="ECO:0000256" key="12">
    <source>
        <dbReference type="SAM" id="SignalP"/>
    </source>
</evidence>
<evidence type="ECO:0000313" key="16">
    <source>
        <dbReference type="Proteomes" id="UP000077824"/>
    </source>
</evidence>
<evidence type="ECO:0000256" key="1">
    <source>
        <dbReference type="ARBA" id="ARBA00004571"/>
    </source>
</evidence>
<dbReference type="InterPro" id="IPR012910">
    <property type="entry name" value="Plug_dom"/>
</dbReference>
<dbReference type="Gene3D" id="2.40.170.20">
    <property type="entry name" value="TonB-dependent receptor, beta-barrel domain"/>
    <property type="match status" value="1"/>
</dbReference>
<dbReference type="PANTHER" id="PTHR30069">
    <property type="entry name" value="TONB-DEPENDENT OUTER MEMBRANE RECEPTOR"/>
    <property type="match status" value="1"/>
</dbReference>
<dbReference type="OrthoDB" id="9768177at2"/>
<feature type="chain" id="PRO_5008004058" evidence="12">
    <location>
        <begin position="23"/>
        <end position="1040"/>
    </location>
</feature>
<dbReference type="InterPro" id="IPR023997">
    <property type="entry name" value="TonB-dep_OMP_SusC/RagA_CS"/>
</dbReference>
<evidence type="ECO:0000256" key="2">
    <source>
        <dbReference type="ARBA" id="ARBA00022448"/>
    </source>
</evidence>
<keyword evidence="5 12" id="KW-0732">Signal</keyword>
<dbReference type="Pfam" id="PF00593">
    <property type="entry name" value="TonB_dep_Rec_b-barrel"/>
    <property type="match status" value="1"/>
</dbReference>
<dbReference type="AlphaFoldDB" id="A0A172XZ75"/>
<dbReference type="NCBIfam" id="TIGR04056">
    <property type="entry name" value="OMP_RagA_SusC"/>
    <property type="match status" value="1"/>
</dbReference>
<organism evidence="15 16">
    <name type="scientific">Chryseobacterium glaciei</name>
    <dbReference type="NCBI Taxonomy" id="1685010"/>
    <lineage>
        <taxon>Bacteria</taxon>
        <taxon>Pseudomonadati</taxon>
        <taxon>Bacteroidota</taxon>
        <taxon>Flavobacteriia</taxon>
        <taxon>Flavobacteriales</taxon>
        <taxon>Weeksellaceae</taxon>
        <taxon>Chryseobacterium group</taxon>
        <taxon>Chryseobacterium</taxon>
    </lineage>
</organism>
<keyword evidence="2 10" id="KW-0813">Transport</keyword>
<dbReference type="GO" id="GO:0044718">
    <property type="term" value="P:siderophore transmembrane transport"/>
    <property type="evidence" value="ECO:0007669"/>
    <property type="project" value="TreeGrafter"/>
</dbReference>
<evidence type="ECO:0000256" key="6">
    <source>
        <dbReference type="ARBA" id="ARBA00023077"/>
    </source>
</evidence>
<evidence type="ECO:0000256" key="8">
    <source>
        <dbReference type="ARBA" id="ARBA00023170"/>
    </source>
</evidence>
<evidence type="ECO:0000259" key="14">
    <source>
        <dbReference type="Pfam" id="PF07715"/>
    </source>
</evidence>
<keyword evidence="6 11" id="KW-0798">TonB box</keyword>
<dbReference type="Proteomes" id="UP000077824">
    <property type="component" value="Chromosome"/>
</dbReference>
<keyword evidence="16" id="KW-1185">Reference proteome</keyword>
<sequence>MKKTAISIALLAAMGLPVLNYAQTQASTPVTNNQRQVSLVKILKKLEKSTNTKFFYSASDFKNIWVDESKINYSSLKQSLDYLKKSVPLDYQIQNNTVTLRKLISTNSLDKNEIKPQNDTINQQEKKIEEVVVVGYGTQKKSIITGSVSVVKGSTAEGQPVLSAGNALQGLAAGVTVTTQTGAPGGDAGNIRIRGINSFGGSDSNPLIIIDGVAGNINDVDVNMIESISILKDAASAAIYGSRAAGGVILVTTKRAKGNKLTAQYRVYTGWQRATAIPKVTDGLTYMKVFNDASMNDNGTKIYSDEAINAFSEAYKKDPSNYDWQKAILQGSGFLQDHYFSLSAKSGIISVSPSFGYSKQEGIIKNTDFTRFTFRNNMDITPNDQWNIRLDMSFVNKDRKQIADEGTVWNYLGRMPTNIPIYYGNNYSDGWVKINPVGFIENGGNRKQNNLEFIGNVNISYKPTDWLTLKGLFAPRYLTTNIHLFRKSVPTYYEDGTEAGSANTFTELTESARRQFYGTYQFQADAKKEFGKHSFELLAGASRETYNEKILSGYRRDFLYDNYEVLDAGADNETKDNGGAEYEWLLVSAFGRFNYNYAQKYLFEANVRYDGTSRFIGKNRWAVFPSFSAGWVVSRENFFEGLKGTISQLKLRGSWGKLGNQNISSSYYPFSEPLTLGSTSMNGVVYQTIQQLIMSNPDLKWEETTMSGVGVDLSLWKKLDLTFDVYNKKTDGILLRLNTSQLTGLQAPIQNAATVSNKGWEIGAQYNEKWGDFKMNIGFNLSDVKNEILDMKGQSSGTILRQQVGSSVNSIYGFIADGLYQNQAEIAAGPTQFGTLKPGDIRYKDIAGAFDANGNPIGDGKITDADRTIIGSTVPRYTYGFNMDFSYKGFRLSALIQGVGKVDGYLDSHYVIPAVNSSAVKPWQLDYWTPENPNAQFPRVSLTSTNNTQNSTMWMRSAAYMRLKNLQIGYELPKSFIDNTFLQSVYVYMNGQNLLTFTKFYEGYDPEINYNAGSSDGVALGGGNYYPQVKTYSFGIDVKF</sequence>
<dbReference type="InterPro" id="IPR023996">
    <property type="entry name" value="TonB-dep_OMP_SusC/RagA"/>
</dbReference>
<keyword evidence="7 10" id="KW-0472">Membrane</keyword>
<keyword evidence="4 10" id="KW-0812">Transmembrane</keyword>
<reference evidence="15 16" key="1">
    <citation type="submission" date="2016-04" db="EMBL/GenBank/DDBJ databases">
        <title>Complete Genome Sequence of Chryseobacterium sp. IHBB 10212.</title>
        <authorList>
            <person name="Pal M."/>
            <person name="Swarnkar M.K."/>
            <person name="Kaushal K."/>
            <person name="Chhibber S."/>
            <person name="Singh A.K."/>
            <person name="Gulati A."/>
        </authorList>
    </citation>
    <scope>NUCLEOTIDE SEQUENCE [LARGE SCALE GENOMIC DNA]</scope>
    <source>
        <strain evidence="15 16">IHBB 10212</strain>
    </source>
</reference>
<feature type="domain" description="TonB-dependent receptor-like beta-barrel" evidence="13">
    <location>
        <begin position="406"/>
        <end position="990"/>
    </location>
</feature>
<feature type="signal peptide" evidence="12">
    <location>
        <begin position="1"/>
        <end position="22"/>
    </location>
</feature>
<name>A0A172XZ75_9FLAO</name>
<evidence type="ECO:0000256" key="11">
    <source>
        <dbReference type="RuleBase" id="RU003357"/>
    </source>
</evidence>
<dbReference type="GO" id="GO:0015344">
    <property type="term" value="F:siderophore uptake transmembrane transporter activity"/>
    <property type="evidence" value="ECO:0007669"/>
    <property type="project" value="TreeGrafter"/>
</dbReference>
<dbReference type="PROSITE" id="PS52016">
    <property type="entry name" value="TONB_DEPENDENT_REC_3"/>
    <property type="match status" value="1"/>
</dbReference>
<evidence type="ECO:0000259" key="13">
    <source>
        <dbReference type="Pfam" id="PF00593"/>
    </source>
</evidence>
<dbReference type="Gene3D" id="2.170.130.10">
    <property type="entry name" value="TonB-dependent receptor, plug domain"/>
    <property type="match status" value="1"/>
</dbReference>
<dbReference type="STRING" id="1685010.A0O34_17780"/>
<comment type="similarity">
    <text evidence="10 11">Belongs to the TonB-dependent receptor family.</text>
</comment>
<dbReference type="EMBL" id="CP015199">
    <property type="protein sequence ID" value="ANF52254.1"/>
    <property type="molecule type" value="Genomic_DNA"/>
</dbReference>